<dbReference type="SMART" id="SM00710">
    <property type="entry name" value="PbH1"/>
    <property type="match status" value="7"/>
</dbReference>
<gene>
    <name evidence="2" type="ORF">E5347_05485</name>
</gene>
<protein>
    <submittedName>
        <fullName evidence="2">Right-handed parallel beta-helix repeat-containing protein</fullName>
    </submittedName>
</protein>
<accession>A0A4S2DQV7</accession>
<dbReference type="EMBL" id="SRYR01000001">
    <property type="protein sequence ID" value="TGY44262.1"/>
    <property type="molecule type" value="Genomic_DNA"/>
</dbReference>
<dbReference type="SUPFAM" id="SSF51126">
    <property type="entry name" value="Pectin lyase-like"/>
    <property type="match status" value="1"/>
</dbReference>
<proteinExistence type="predicted"/>
<name>A0A4S2DQV7_9CLOT</name>
<dbReference type="InterPro" id="IPR006626">
    <property type="entry name" value="PbH1"/>
</dbReference>
<dbReference type="InterPro" id="IPR039448">
    <property type="entry name" value="Beta_helix"/>
</dbReference>
<organism evidence="2 3">
    <name type="scientific">Clostridium sartagoforme</name>
    <dbReference type="NCBI Taxonomy" id="84031"/>
    <lineage>
        <taxon>Bacteria</taxon>
        <taxon>Bacillati</taxon>
        <taxon>Bacillota</taxon>
        <taxon>Clostridia</taxon>
        <taxon>Eubacteriales</taxon>
        <taxon>Clostridiaceae</taxon>
        <taxon>Clostridium</taxon>
    </lineage>
</organism>
<dbReference type="Pfam" id="PF13229">
    <property type="entry name" value="Beta_helix"/>
    <property type="match status" value="1"/>
</dbReference>
<dbReference type="AlphaFoldDB" id="A0A4S2DQV7"/>
<evidence type="ECO:0000313" key="3">
    <source>
        <dbReference type="Proteomes" id="UP000306888"/>
    </source>
</evidence>
<reference evidence="2 3" key="1">
    <citation type="submission" date="2019-04" db="EMBL/GenBank/DDBJ databases">
        <title>Microbes associate with the intestines of laboratory mice.</title>
        <authorList>
            <person name="Navarre W."/>
            <person name="Wong E."/>
            <person name="Huang K."/>
            <person name="Tropini C."/>
            <person name="Ng K."/>
            <person name="Yu B."/>
        </authorList>
    </citation>
    <scope>NUCLEOTIDE SEQUENCE [LARGE SCALE GENOMIC DNA]</scope>
    <source>
        <strain evidence="2 3">NM50_B9-20</strain>
    </source>
</reference>
<dbReference type="OrthoDB" id="9807299at2"/>
<comment type="caution">
    <text evidence="2">The sequence shown here is derived from an EMBL/GenBank/DDBJ whole genome shotgun (WGS) entry which is preliminary data.</text>
</comment>
<dbReference type="InterPro" id="IPR012334">
    <property type="entry name" value="Pectin_lyas_fold"/>
</dbReference>
<evidence type="ECO:0000313" key="2">
    <source>
        <dbReference type="EMBL" id="TGY44262.1"/>
    </source>
</evidence>
<sequence>MAKNKQESIRVKINDLENIKVEKPKNTNGIVVNVLDFEATQEKYKCNYEAFKKAIDYCREIKASNLEIPKGKYYFNASLDRGEAQIKLDDLSDITINGNGSEFIFSSDNKFISIHNSTRLEIKNLILDWNWDKEPLASLGRIIKVAKDGSYFDCEFPSFKNIKDSFEIRIVGPFNPKEVKPGNKGGLEFRPYKNNHVIESDDEESNKDMEKLVRELSNIITGMEKIKNNVMRFYTTDFIWTLDRIKKDQLYNFRHFEYESTAIYLTDSNNINLESITIYSCPGSGIVGRGKLHNFIINKCKVVRKPGTSRSITTSADCIHIGNSQGNFIIEDCEFSYAGDDCINIHDNTSMGVKVIGDKSIIAKRVDKERNAICEGDMLEFRNGDFSETGYSSKVKYVKYNEEEVTCTIELEDKVPESLNEKTIIFNRRYCTENYIIRNNKFHSNRARGILIHGSNGLIEGNSFYKIQGTAIQIEAGAESRWAEGTGVNNVIFRNNFIESCDLNRWIMAVIYMGVYLPDGRCNYPIFNNIIFENNTIVDCPRLAFYLSSCSDIFILNNTIINPNTGTFNGRVYGSSQNELPIYDEYYQGTIEIVKAKDVVVENNERIEYVDTYSNGIYFEKGNTSNIIVKNNYGFI</sequence>
<dbReference type="Proteomes" id="UP000306888">
    <property type="component" value="Unassembled WGS sequence"/>
</dbReference>
<dbReference type="Gene3D" id="2.160.20.10">
    <property type="entry name" value="Single-stranded right-handed beta-helix, Pectin lyase-like"/>
    <property type="match status" value="2"/>
</dbReference>
<keyword evidence="3" id="KW-1185">Reference proteome</keyword>
<evidence type="ECO:0000259" key="1">
    <source>
        <dbReference type="Pfam" id="PF13229"/>
    </source>
</evidence>
<dbReference type="InterPro" id="IPR011050">
    <property type="entry name" value="Pectin_lyase_fold/virulence"/>
</dbReference>
<feature type="domain" description="Right handed beta helix" evidence="1">
    <location>
        <begin position="433"/>
        <end position="632"/>
    </location>
</feature>
<dbReference type="RefSeq" id="WP_136005336.1">
    <property type="nucleotide sequence ID" value="NZ_SRYR01000001.1"/>
</dbReference>